<protein>
    <submittedName>
        <fullName evidence="1">Uncharacterized protein</fullName>
    </submittedName>
</protein>
<comment type="caution">
    <text evidence="1">The sequence shown here is derived from an EMBL/GenBank/DDBJ whole genome shotgun (WGS) entry which is preliminary data.</text>
</comment>
<keyword evidence="2" id="KW-1185">Reference proteome</keyword>
<evidence type="ECO:0000313" key="1">
    <source>
        <dbReference type="EMBL" id="RZS31262.1"/>
    </source>
</evidence>
<dbReference type="EMBL" id="SGWQ01000015">
    <property type="protein sequence ID" value="RZS31262.1"/>
    <property type="molecule type" value="Genomic_DNA"/>
</dbReference>
<accession>A0A4Q7KGH3</accession>
<reference evidence="1 2" key="1">
    <citation type="submission" date="2019-02" db="EMBL/GenBank/DDBJ databases">
        <title>Genomic Encyclopedia of Type Strains, Phase IV (KMG-IV): sequencing the most valuable type-strain genomes for metagenomic binning, comparative biology and taxonomic classification.</title>
        <authorList>
            <person name="Goeker M."/>
        </authorList>
    </citation>
    <scope>NUCLEOTIDE SEQUENCE [LARGE SCALE GENOMIC DNA]</scope>
    <source>
        <strain evidence="1 2">DSM 101727</strain>
    </source>
</reference>
<dbReference type="AlphaFoldDB" id="A0A4Q7KGH3"/>
<dbReference type="Gene3D" id="2.40.30.10">
    <property type="entry name" value="Translation factors"/>
    <property type="match status" value="1"/>
</dbReference>
<dbReference type="Proteomes" id="UP000294257">
    <property type="component" value="Unassembled WGS sequence"/>
</dbReference>
<sequence>MLSRYHFARLFVDCPSVSDVVESLRANGLLADEVAELEPRSNDDPGDGFLGYPVTVEVEPYAADDPRMTATVQRAVRCLRACGWRTVVAADFEDEIDYPGHPAAAFAVERVFPVTGRPGGVLWGTVSGVLYAGDRIVLCRNGSRHLGTLVAIEFHRPSHAGEDQHGIVVDGLGVSVDAGDVLEVIDREVR</sequence>
<name>A0A4Q7KGH3_9PSEU</name>
<evidence type="ECO:0000313" key="2">
    <source>
        <dbReference type="Proteomes" id="UP000294257"/>
    </source>
</evidence>
<proteinExistence type="predicted"/>
<organism evidence="1 2">
    <name type="scientific">Herbihabitans rhizosphaerae</name>
    <dbReference type="NCBI Taxonomy" id="1872711"/>
    <lineage>
        <taxon>Bacteria</taxon>
        <taxon>Bacillati</taxon>
        <taxon>Actinomycetota</taxon>
        <taxon>Actinomycetes</taxon>
        <taxon>Pseudonocardiales</taxon>
        <taxon>Pseudonocardiaceae</taxon>
        <taxon>Herbihabitans</taxon>
    </lineage>
</organism>
<gene>
    <name evidence="1" type="ORF">EV193_115141</name>
</gene>
<dbReference type="RefSeq" id="WP_130348398.1">
    <property type="nucleotide sequence ID" value="NZ_SGWQ01000015.1"/>
</dbReference>